<comment type="caution">
    <text evidence="1">The sequence shown here is derived from an EMBL/GenBank/DDBJ whole genome shotgun (WGS) entry which is preliminary data.</text>
</comment>
<protein>
    <submittedName>
        <fullName evidence="1">Uncharacterized protein</fullName>
    </submittedName>
</protein>
<gene>
    <name evidence="1" type="ORF">LOY88_005261</name>
</gene>
<sequence length="407" mass="46225">MWMDLRSVEVVPRTYQEDESYRCVGGSRPSHCSLNAIVRSGHNKWHIKVTSRWTPGQPKKRKSERRLEFERFISHIDYGSLPPLLDNTVTEIELAVVTKPSFPGPHPNMLPLKSDVNTLPTSGNRFAEIASKLSYKIREDPLRVTYPHLEELSVSTRWVSDIQTKREIQHAVPWISQVQLKNDKNWYIYKEIDGPFHSPRDSVVLRQELQNLKLFRGISSVVQLVAVVISKNPYLTADQDYSPSVMRGILLDYHSGGTLEQALMETDGRNRPWCRWALQIAEALNQLHLSNITHMDLKPSNIVIDHQGNAVLIDISGIGGVTHGWLAPEMQEALDPLSLPFEMRRKNDVWAYGQLISAMAEFNDNKREEKLMESVAAAATAKNPGLRLDLSCIIAKLKPLFAKPKLV</sequence>
<accession>A0ACB8URC0</accession>
<name>A0ACB8URC0_9EURO</name>
<proteinExistence type="predicted"/>
<reference evidence="1" key="1">
    <citation type="journal article" date="2022" name="bioRxiv">
        <title>Population genetic analysis of Ophidiomyces ophidiicola, the causative agent of snake fungal disease, indicates recent introductions to the USA.</title>
        <authorList>
            <person name="Ladner J.T."/>
            <person name="Palmer J.M."/>
            <person name="Ettinger C.L."/>
            <person name="Stajich J.E."/>
            <person name="Farrell T.M."/>
            <person name="Glorioso B.M."/>
            <person name="Lawson B."/>
            <person name="Price S.J."/>
            <person name="Stengle A.G."/>
            <person name="Grear D.A."/>
            <person name="Lorch J.M."/>
        </authorList>
    </citation>
    <scope>NUCLEOTIDE SEQUENCE</scope>
    <source>
        <strain evidence="1">NWHC 24266-5</strain>
    </source>
</reference>
<organism evidence="1">
    <name type="scientific">Ophidiomyces ophidiicola</name>
    <dbReference type="NCBI Taxonomy" id="1387563"/>
    <lineage>
        <taxon>Eukaryota</taxon>
        <taxon>Fungi</taxon>
        <taxon>Dikarya</taxon>
        <taxon>Ascomycota</taxon>
        <taxon>Pezizomycotina</taxon>
        <taxon>Eurotiomycetes</taxon>
        <taxon>Eurotiomycetidae</taxon>
        <taxon>Onygenales</taxon>
        <taxon>Onygenaceae</taxon>
        <taxon>Ophidiomyces</taxon>
    </lineage>
</organism>
<dbReference type="EMBL" id="JALBCA010000090">
    <property type="protein sequence ID" value="KAI2383453.1"/>
    <property type="molecule type" value="Genomic_DNA"/>
</dbReference>
<evidence type="ECO:0000313" key="1">
    <source>
        <dbReference type="EMBL" id="KAI2383453.1"/>
    </source>
</evidence>